<name>A0A4R7G0P4_9MICC</name>
<dbReference type="PANTHER" id="PTHR34606:SF15">
    <property type="entry name" value="BON DOMAIN-CONTAINING PROTEIN"/>
    <property type="match status" value="1"/>
</dbReference>
<feature type="domain" description="BON" evidence="2">
    <location>
        <begin position="106"/>
        <end position="174"/>
    </location>
</feature>
<keyword evidence="4" id="KW-1185">Reference proteome</keyword>
<dbReference type="PROSITE" id="PS50914">
    <property type="entry name" value="BON"/>
    <property type="match status" value="2"/>
</dbReference>
<dbReference type="PANTHER" id="PTHR34606">
    <property type="entry name" value="BON DOMAIN-CONTAINING PROTEIN"/>
    <property type="match status" value="1"/>
</dbReference>
<organism evidence="3 4">
    <name type="scientific">Nesterenkonia aurantiaca</name>
    <dbReference type="NCBI Taxonomy" id="1436010"/>
    <lineage>
        <taxon>Bacteria</taxon>
        <taxon>Bacillati</taxon>
        <taxon>Actinomycetota</taxon>
        <taxon>Actinomycetes</taxon>
        <taxon>Micrococcales</taxon>
        <taxon>Micrococcaceae</taxon>
        <taxon>Nesterenkonia</taxon>
    </lineage>
</organism>
<dbReference type="Gene3D" id="3.40.1520.20">
    <property type="match status" value="1"/>
</dbReference>
<dbReference type="Pfam" id="PF04972">
    <property type="entry name" value="BON"/>
    <property type="match status" value="2"/>
</dbReference>
<sequence length="184" mass="19969">MTYMRKNLNGHPLESAAAAAPREDGSIRPASPALRPDASISSRAAGILAGSKTVPSTVRVRVQNHTAILSGQVEWNFQRELAVRVVRDIAGVDRVEQQITLRARPPSDSPAQRVMKALALNKKIDASHIVVTITGTTAVLSGYVRSLFEKKQAGLATGASHDVTRIENRLAVRRHHSGSFRSHR</sequence>
<feature type="domain" description="BON" evidence="2">
    <location>
        <begin position="36"/>
        <end position="103"/>
    </location>
</feature>
<comment type="caution">
    <text evidence="3">The sequence shown here is derived from an EMBL/GenBank/DDBJ whole genome shotgun (WGS) entry which is preliminary data.</text>
</comment>
<dbReference type="InterPro" id="IPR007055">
    <property type="entry name" value="BON_dom"/>
</dbReference>
<evidence type="ECO:0000256" key="1">
    <source>
        <dbReference type="SAM" id="MobiDB-lite"/>
    </source>
</evidence>
<evidence type="ECO:0000313" key="3">
    <source>
        <dbReference type="EMBL" id="TDS84735.1"/>
    </source>
</evidence>
<dbReference type="AlphaFoldDB" id="A0A4R7G0P4"/>
<dbReference type="Proteomes" id="UP000294506">
    <property type="component" value="Unassembled WGS sequence"/>
</dbReference>
<protein>
    <submittedName>
        <fullName evidence="3">Osmotically-inducible protein OsmY</fullName>
    </submittedName>
</protein>
<reference evidence="3 4" key="1">
    <citation type="submission" date="2019-03" db="EMBL/GenBank/DDBJ databases">
        <title>Genomic Encyclopedia of Type Strains, Phase III (KMG-III): the genomes of soil and plant-associated and newly described type strains.</title>
        <authorList>
            <person name="Whitman W."/>
        </authorList>
    </citation>
    <scope>NUCLEOTIDE SEQUENCE [LARGE SCALE GENOMIC DNA]</scope>
    <source>
        <strain evidence="3 4">DSM 27373</strain>
    </source>
</reference>
<dbReference type="EMBL" id="SOAN01000007">
    <property type="protein sequence ID" value="TDS84735.1"/>
    <property type="molecule type" value="Genomic_DNA"/>
</dbReference>
<evidence type="ECO:0000313" key="4">
    <source>
        <dbReference type="Proteomes" id="UP000294506"/>
    </source>
</evidence>
<evidence type="ECO:0000259" key="2">
    <source>
        <dbReference type="PROSITE" id="PS50914"/>
    </source>
</evidence>
<proteinExistence type="predicted"/>
<accession>A0A4R7G0P4</accession>
<gene>
    <name evidence="3" type="ORF">EV640_107133</name>
</gene>
<feature type="region of interest" description="Disordered" evidence="1">
    <location>
        <begin position="1"/>
        <end position="36"/>
    </location>
</feature>
<dbReference type="InterPro" id="IPR051686">
    <property type="entry name" value="Lipoprotein_DolP"/>
</dbReference>